<feature type="transmembrane region" description="Helical" evidence="1">
    <location>
        <begin position="186"/>
        <end position="204"/>
    </location>
</feature>
<dbReference type="PANTHER" id="PTHR37312:SF1">
    <property type="entry name" value="MEMBRANE-BOUND ACYLTRANSFERASE YKRP-RELATED"/>
    <property type="match status" value="1"/>
</dbReference>
<evidence type="ECO:0000259" key="2">
    <source>
        <dbReference type="Pfam" id="PF01757"/>
    </source>
</evidence>
<feature type="transmembrane region" description="Helical" evidence="1">
    <location>
        <begin position="216"/>
        <end position="234"/>
    </location>
</feature>
<keyword evidence="1" id="KW-1133">Transmembrane helix</keyword>
<dbReference type="Proteomes" id="UP000061809">
    <property type="component" value="Chromosome"/>
</dbReference>
<dbReference type="InterPro" id="IPR002656">
    <property type="entry name" value="Acyl_transf_3_dom"/>
</dbReference>
<reference evidence="3 4" key="1">
    <citation type="journal article" date="2015" name="Science">
        <title>Genetic determinants of in vivo fitness and diet responsiveness in multiple human gut Bacteroides.</title>
        <authorList>
            <person name="Wu M."/>
            <person name="McNulty N.P."/>
            <person name="Rodionov D.A."/>
            <person name="Khoroshkin M.S."/>
            <person name="Griffin N.W."/>
            <person name="Cheng J."/>
            <person name="Latreille P."/>
            <person name="Kerstetter R.A."/>
            <person name="Terrapon N."/>
            <person name="Henrissat B."/>
            <person name="Osterman A.L."/>
            <person name="Gordon J.I."/>
        </authorList>
    </citation>
    <scope>NUCLEOTIDE SEQUENCE [LARGE SCALE GENOMIC DNA]</scope>
    <source>
        <strain evidence="3 4">WH2</strain>
    </source>
</reference>
<proteinExistence type="predicted"/>
<dbReference type="EMBL" id="CP012801">
    <property type="protein sequence ID" value="ALJ57669.1"/>
    <property type="molecule type" value="Genomic_DNA"/>
</dbReference>
<evidence type="ECO:0000313" key="4">
    <source>
        <dbReference type="Proteomes" id="UP000061809"/>
    </source>
</evidence>
<organism evidence="3 4">
    <name type="scientific">Bacteroides cellulosilyticus</name>
    <dbReference type="NCBI Taxonomy" id="246787"/>
    <lineage>
        <taxon>Bacteria</taxon>
        <taxon>Pseudomonadati</taxon>
        <taxon>Bacteroidota</taxon>
        <taxon>Bacteroidia</taxon>
        <taxon>Bacteroidales</taxon>
        <taxon>Bacteroidaceae</taxon>
        <taxon>Bacteroides</taxon>
    </lineage>
</organism>
<keyword evidence="1" id="KW-0472">Membrane</keyword>
<feature type="transmembrane region" description="Helical" evidence="1">
    <location>
        <begin position="45"/>
        <end position="63"/>
    </location>
</feature>
<feature type="transmembrane region" description="Helical" evidence="1">
    <location>
        <begin position="295"/>
        <end position="324"/>
    </location>
</feature>
<feature type="transmembrane region" description="Helical" evidence="1">
    <location>
        <begin position="255"/>
        <end position="275"/>
    </location>
</feature>
<keyword evidence="3" id="KW-0808">Transferase</keyword>
<dbReference type="GO" id="GO:0016747">
    <property type="term" value="F:acyltransferase activity, transferring groups other than amino-acyl groups"/>
    <property type="evidence" value="ECO:0007669"/>
    <property type="project" value="InterPro"/>
</dbReference>
<dbReference type="RefSeq" id="WP_029426802.1">
    <property type="nucleotide sequence ID" value="NZ_CP012801.1"/>
</dbReference>
<keyword evidence="1" id="KW-0812">Transmembrane</keyword>
<sequence length="340" mass="39886">MKSSNSEISVLKSGNENRIYYLDFARCLAMFLVIFAHCFVNSSDVRLYIYAFHMPFFFVVSGMLHKQGKQNLKRLLFPTLFFVLLFITLSIPLYQSGIWSFEELYSREKPDDWFSTLYMSIWFTVCGIIKGGKFANHYCWFLLVLCGCKLLMELYFFLKIKISYIYLFFMFVLFWSISMLFQIRILWIANVLMAFPFYYVGYYSKNIMGYFVKWKYHYIFFPMSLVMTILLTIINGRVSMMGCDFGITPNYLSPILFYLNGIIGSIMLFSISPSFEIKLCTKLSRSLISILGFQGLFIPFIIGKVSIIEALGMTFVLLVICYYLHSFTVKMLPIVYQQSN</sequence>
<keyword evidence="3" id="KW-0012">Acyltransferase</keyword>
<evidence type="ECO:0000313" key="3">
    <source>
        <dbReference type="EMBL" id="ALJ57669.1"/>
    </source>
</evidence>
<feature type="transmembrane region" description="Helical" evidence="1">
    <location>
        <begin position="75"/>
        <end position="93"/>
    </location>
</feature>
<feature type="transmembrane region" description="Helical" evidence="1">
    <location>
        <begin position="20"/>
        <end position="39"/>
    </location>
</feature>
<dbReference type="Pfam" id="PF01757">
    <property type="entry name" value="Acyl_transf_3"/>
    <property type="match status" value="1"/>
</dbReference>
<feature type="transmembrane region" description="Helical" evidence="1">
    <location>
        <begin position="113"/>
        <end position="131"/>
    </location>
</feature>
<dbReference type="InterPro" id="IPR052734">
    <property type="entry name" value="Nod_factor_acetyltransferase"/>
</dbReference>
<protein>
    <submittedName>
        <fullName evidence="3">Acyltransferase family protein</fullName>
    </submittedName>
</protein>
<dbReference type="KEGG" id="bcel:BcellWH2_00394"/>
<feature type="transmembrane region" description="Helical" evidence="1">
    <location>
        <begin position="164"/>
        <end position="181"/>
    </location>
</feature>
<gene>
    <name evidence="3" type="ORF">BcellWH2_00394</name>
</gene>
<dbReference type="PANTHER" id="PTHR37312">
    <property type="entry name" value="MEMBRANE-BOUND ACYLTRANSFERASE YKRP-RELATED"/>
    <property type="match status" value="1"/>
</dbReference>
<dbReference type="PATRIC" id="fig|246787.4.peg.416"/>
<accession>A0A0P0FTM5</accession>
<feature type="domain" description="Acyltransferase 3" evidence="2">
    <location>
        <begin position="19"/>
        <end position="324"/>
    </location>
</feature>
<name>A0A0P0FTM5_9BACE</name>
<evidence type="ECO:0000256" key="1">
    <source>
        <dbReference type="SAM" id="Phobius"/>
    </source>
</evidence>
<dbReference type="AlphaFoldDB" id="A0A0P0FTM5"/>